<dbReference type="RefSeq" id="WP_149399408.1">
    <property type="nucleotide sequence ID" value="NZ_BIXY01000001.1"/>
</dbReference>
<dbReference type="PANTHER" id="PTHR31616">
    <property type="entry name" value="TREHALASE"/>
    <property type="match status" value="1"/>
</dbReference>
<accession>A0A5A5T627</accession>
<dbReference type="Gene3D" id="1.50.10.10">
    <property type="match status" value="1"/>
</dbReference>
<organism evidence="2 3">
    <name type="scientific">Dictyobacter arantiisoli</name>
    <dbReference type="NCBI Taxonomy" id="2014874"/>
    <lineage>
        <taxon>Bacteria</taxon>
        <taxon>Bacillati</taxon>
        <taxon>Chloroflexota</taxon>
        <taxon>Ktedonobacteria</taxon>
        <taxon>Ktedonobacterales</taxon>
        <taxon>Dictyobacteraceae</taxon>
        <taxon>Dictyobacter</taxon>
    </lineage>
</organism>
<evidence type="ECO:0000313" key="3">
    <source>
        <dbReference type="Proteomes" id="UP000322530"/>
    </source>
</evidence>
<evidence type="ECO:0000313" key="2">
    <source>
        <dbReference type="EMBL" id="GCF06646.1"/>
    </source>
</evidence>
<sequence length="664" mass="75493">MPRDIPVGNGRLLINFDKSYNVRDIYWPHVGQELHTAGDVSHTGVWVDGKFAWLDAPEWQRTMAYVPETLVTEVTLTHPGLQLQLLFHDTVDFYRPLFLRHVQITNQAESAREVRLFFHYDWHICGDVDGNTVLYYPAAQALVAYKDRTYFLMGGQVGSGAQVQQGITSWSTGIKEFNGSEGTWRDAEDGVLSRNPIAQGSVDGTLELAVPSIAPHAISEVYHWLVAGEAMPDVTNLNTMVQTQGPALFLQRTQNYWHAWVNKEQQGFADLSPELVALYKQSLLILRTQIDYDGAIVAANDADMQRFFRDSYSYMWPRDGSLVATALSHAGYSEITRNFYEFCHSVITEGGYLLHKYNPDRSWGSSWHPWIDKNGVSQLPIQEDETALVIYSLWQHYDLFHDIEFVSSLYRDVVVAGANFLISYREPTTHLPAASYDLWEERRGILSYTTATVYAGLMAAANFSTLFGEESLAATYRQTAAEIKEAALRYLWDDTHGHFVRMINVAPDGTLQKDLVLDSSLCGLFQFGMFAPDDPHIEQTMQKLEQTLWAKTAVGGMARYENDNYYQVTQDLSQAQGNPWFICTLWLAQYRIAHSTTIDELHQALPLLRWVYDHALASGVMAEQVHPFTSEPLSVSPLTWSHAEYVMTVRWYLGHLERLEHSVQ</sequence>
<protein>
    <submittedName>
        <fullName evidence="2">Glucan 1,3-alpha-glucosidase</fullName>
    </submittedName>
</protein>
<evidence type="ECO:0000259" key="1">
    <source>
        <dbReference type="Pfam" id="PF00723"/>
    </source>
</evidence>
<dbReference type="EMBL" id="BIXY01000001">
    <property type="protein sequence ID" value="GCF06646.1"/>
    <property type="molecule type" value="Genomic_DNA"/>
</dbReference>
<dbReference type="AlphaFoldDB" id="A0A5A5T627"/>
<dbReference type="Pfam" id="PF00723">
    <property type="entry name" value="Glyco_hydro_15"/>
    <property type="match status" value="1"/>
</dbReference>
<feature type="domain" description="GH15-like" evidence="1">
    <location>
        <begin position="285"/>
        <end position="648"/>
    </location>
</feature>
<dbReference type="InterPro" id="IPR011613">
    <property type="entry name" value="GH15-like"/>
</dbReference>
<gene>
    <name evidence="2" type="ORF">KDI_02100</name>
</gene>
<reference evidence="2 3" key="1">
    <citation type="submission" date="2019-01" db="EMBL/GenBank/DDBJ databases">
        <title>Draft genome sequence of Dictyobacter sp. Uno17.</title>
        <authorList>
            <person name="Wang C.M."/>
            <person name="Zheng Y."/>
            <person name="Sakai Y."/>
            <person name="Abe K."/>
            <person name="Yokota A."/>
            <person name="Yabe S."/>
        </authorList>
    </citation>
    <scope>NUCLEOTIDE SEQUENCE [LARGE SCALE GENOMIC DNA]</scope>
    <source>
        <strain evidence="2 3">Uno17</strain>
    </source>
</reference>
<dbReference type="SUPFAM" id="SSF48208">
    <property type="entry name" value="Six-hairpin glycosidases"/>
    <property type="match status" value="1"/>
</dbReference>
<dbReference type="Proteomes" id="UP000322530">
    <property type="component" value="Unassembled WGS sequence"/>
</dbReference>
<dbReference type="PANTHER" id="PTHR31616:SF13">
    <property type="entry name" value="GLUCAN 1,4-ALPHA-GLUCOSIDASE"/>
    <property type="match status" value="1"/>
</dbReference>
<name>A0A5A5T627_9CHLR</name>
<comment type="caution">
    <text evidence="2">The sequence shown here is derived from an EMBL/GenBank/DDBJ whole genome shotgun (WGS) entry which is preliminary data.</text>
</comment>
<dbReference type="GO" id="GO:0005975">
    <property type="term" value="P:carbohydrate metabolic process"/>
    <property type="evidence" value="ECO:0007669"/>
    <property type="project" value="InterPro"/>
</dbReference>
<proteinExistence type="predicted"/>
<dbReference type="GO" id="GO:0004553">
    <property type="term" value="F:hydrolase activity, hydrolyzing O-glycosyl compounds"/>
    <property type="evidence" value="ECO:0007669"/>
    <property type="project" value="UniProtKB-ARBA"/>
</dbReference>
<dbReference type="InterPro" id="IPR008928">
    <property type="entry name" value="6-hairpin_glycosidase_sf"/>
</dbReference>
<dbReference type="InterPro" id="IPR012341">
    <property type="entry name" value="6hp_glycosidase-like_sf"/>
</dbReference>
<keyword evidence="3" id="KW-1185">Reference proteome</keyword>
<dbReference type="OrthoDB" id="3902805at2"/>